<keyword evidence="13" id="KW-0472">Membrane</keyword>
<evidence type="ECO:0000256" key="14">
    <source>
        <dbReference type="ARBA" id="ARBA00023157"/>
    </source>
</evidence>
<dbReference type="GO" id="GO:0004653">
    <property type="term" value="F:polypeptide N-acetylgalactosaminyltransferase activity"/>
    <property type="evidence" value="ECO:0007669"/>
    <property type="project" value="TreeGrafter"/>
</dbReference>
<feature type="domain" description="Glycosyltransferase 2-like" evidence="16">
    <location>
        <begin position="102"/>
        <end position="287"/>
    </location>
</feature>
<evidence type="ECO:0000256" key="13">
    <source>
        <dbReference type="ARBA" id="ARBA00023136"/>
    </source>
</evidence>
<dbReference type="SUPFAM" id="SSF53448">
    <property type="entry name" value="Nucleotide-diphospho-sugar transferases"/>
    <property type="match status" value="1"/>
</dbReference>
<dbReference type="GeneID" id="20233241"/>
<dbReference type="PANTHER" id="PTHR11675:SF131">
    <property type="entry name" value="POLYPEPTIDE N-ACETYLGALACTOSAMINYLTRANSFERASE 9-RELATED"/>
    <property type="match status" value="1"/>
</dbReference>
<dbReference type="RefSeq" id="XP_009064745.1">
    <property type="nucleotide sequence ID" value="XM_009066497.1"/>
</dbReference>
<keyword evidence="8" id="KW-0479">Metal-binding</keyword>
<comment type="subcellular location">
    <subcellularLocation>
        <location evidence="2">Golgi apparatus membrane</location>
        <topology evidence="2">Single-pass type II membrane protein</topology>
    </subcellularLocation>
</comment>
<name>V3ZJX3_LOTGI</name>
<dbReference type="STRING" id="225164.V3ZJX3"/>
<keyword evidence="6" id="KW-0808">Transferase</keyword>
<keyword evidence="5" id="KW-0328">Glycosyltransferase</keyword>
<evidence type="ECO:0000256" key="1">
    <source>
        <dbReference type="ARBA" id="ARBA00001936"/>
    </source>
</evidence>
<evidence type="ECO:0000256" key="10">
    <source>
        <dbReference type="ARBA" id="ARBA00022968"/>
    </source>
</evidence>
<evidence type="ECO:0000259" key="16">
    <source>
        <dbReference type="Pfam" id="PF00535"/>
    </source>
</evidence>
<keyword evidence="18" id="KW-1185">Reference proteome</keyword>
<accession>V3ZJX3</accession>
<evidence type="ECO:0000256" key="7">
    <source>
        <dbReference type="ARBA" id="ARBA00022692"/>
    </source>
</evidence>
<reference evidence="17 18" key="1">
    <citation type="journal article" date="2013" name="Nature">
        <title>Insights into bilaterian evolution from three spiralian genomes.</title>
        <authorList>
            <person name="Simakov O."/>
            <person name="Marletaz F."/>
            <person name="Cho S.J."/>
            <person name="Edsinger-Gonzales E."/>
            <person name="Havlak P."/>
            <person name="Hellsten U."/>
            <person name="Kuo D.H."/>
            <person name="Larsson T."/>
            <person name="Lv J."/>
            <person name="Arendt D."/>
            <person name="Savage R."/>
            <person name="Osoegawa K."/>
            <person name="de Jong P."/>
            <person name="Grimwood J."/>
            <person name="Chapman J.A."/>
            <person name="Shapiro H."/>
            <person name="Aerts A."/>
            <person name="Otillar R.P."/>
            <person name="Terry A.Y."/>
            <person name="Boore J.L."/>
            <person name="Grigoriev I.V."/>
            <person name="Lindberg D.R."/>
            <person name="Seaver E.C."/>
            <person name="Weisblat D.A."/>
            <person name="Putnam N.H."/>
            <person name="Rokhsar D.S."/>
        </authorList>
    </citation>
    <scope>NUCLEOTIDE SEQUENCE [LARGE SCALE GENOMIC DNA]</scope>
</reference>
<dbReference type="KEGG" id="lgi:LOTGIDRAFT_131969"/>
<evidence type="ECO:0000256" key="12">
    <source>
        <dbReference type="ARBA" id="ARBA00023034"/>
    </source>
</evidence>
<evidence type="ECO:0000256" key="5">
    <source>
        <dbReference type="ARBA" id="ARBA00022676"/>
    </source>
</evidence>
<dbReference type="EMBL" id="KB203470">
    <property type="protein sequence ID" value="ESO84542.1"/>
    <property type="molecule type" value="Genomic_DNA"/>
</dbReference>
<evidence type="ECO:0000313" key="18">
    <source>
        <dbReference type="Proteomes" id="UP000030746"/>
    </source>
</evidence>
<dbReference type="InterPro" id="IPR001173">
    <property type="entry name" value="Glyco_trans_2-like"/>
</dbReference>
<organism evidence="17 18">
    <name type="scientific">Lottia gigantea</name>
    <name type="common">Giant owl limpet</name>
    <dbReference type="NCBI Taxonomy" id="225164"/>
    <lineage>
        <taxon>Eukaryota</taxon>
        <taxon>Metazoa</taxon>
        <taxon>Spiralia</taxon>
        <taxon>Lophotrochozoa</taxon>
        <taxon>Mollusca</taxon>
        <taxon>Gastropoda</taxon>
        <taxon>Patellogastropoda</taxon>
        <taxon>Lottioidea</taxon>
        <taxon>Lottiidae</taxon>
        <taxon>Lottia</taxon>
    </lineage>
</organism>
<dbReference type="OMA" id="QFNQWIS"/>
<evidence type="ECO:0000256" key="11">
    <source>
        <dbReference type="ARBA" id="ARBA00022989"/>
    </source>
</evidence>
<keyword evidence="11" id="KW-1133">Transmembrane helix</keyword>
<gene>
    <name evidence="17" type="ORF">LOTGIDRAFT_131969</name>
</gene>
<dbReference type="GO" id="GO:0000139">
    <property type="term" value="C:Golgi membrane"/>
    <property type="evidence" value="ECO:0007669"/>
    <property type="project" value="UniProtKB-SubCell"/>
</dbReference>
<evidence type="ECO:0000256" key="9">
    <source>
        <dbReference type="ARBA" id="ARBA00022734"/>
    </source>
</evidence>
<dbReference type="HOGENOM" id="CLU_013477_0_0_1"/>
<comment type="pathway">
    <text evidence="3">Protein modification; protein glycosylation.</text>
</comment>
<dbReference type="FunFam" id="3.90.550.10:FF:000021">
    <property type="entry name" value="Polypeptide N-acetylgalactosaminyltransferase"/>
    <property type="match status" value="1"/>
</dbReference>
<dbReference type="InterPro" id="IPR045885">
    <property type="entry name" value="GalNAc-T"/>
</dbReference>
<dbReference type="PANTHER" id="PTHR11675">
    <property type="entry name" value="N-ACETYLGALACTOSAMINYLTRANSFERASE"/>
    <property type="match status" value="1"/>
</dbReference>
<dbReference type="GO" id="GO:0006493">
    <property type="term" value="P:protein O-linked glycosylation"/>
    <property type="evidence" value="ECO:0007669"/>
    <property type="project" value="TreeGrafter"/>
</dbReference>
<dbReference type="AlphaFoldDB" id="V3ZJX3"/>
<keyword evidence="12" id="KW-0333">Golgi apparatus</keyword>
<dbReference type="OrthoDB" id="6119243at2759"/>
<sequence>MLCLLLDKDCRVNLKPPFRRFALLDADALSVLTYIGEGGEGVNIKRDNLTEDQKKTFDAGWSHNQFNQYASDMISLHRSLNDSRIPECKNKKYPMEKLPDTSVVIVFHNEAWSTLLRTVHSVIDRSPPSLLREVILVDDLSDMRHLKAPLDRYISKLEKVKLIRSPTRIGLTRARILGFEASKSKTVTFLDSHCECFPGWLEPLLARVYDDPGHVIFPVIQVIAAKTFTLKARKQRREKIGGISLKSLTFTWKGIPDVERQRRQSEADPIRSPTMPGGLFTIDREYFKRIGTYDPGLDYWGGENMELSFKAWMCNGSVEVIPCSNVGHVFRKKNPITWPGGGDVARKNSIRVAEVWMDEYKYKYYERINNDLLDFGDVSERKKLRKDLNCKPFSWYVENIYPDLALQNDAIRSGEV</sequence>
<dbReference type="Gene3D" id="3.90.550.10">
    <property type="entry name" value="Spore Coat Polysaccharide Biosynthesis Protein SpsA, Chain A"/>
    <property type="match status" value="1"/>
</dbReference>
<keyword evidence="10" id="KW-0735">Signal-anchor</keyword>
<evidence type="ECO:0000256" key="8">
    <source>
        <dbReference type="ARBA" id="ARBA00022723"/>
    </source>
</evidence>
<dbReference type="GO" id="GO:0046872">
    <property type="term" value="F:metal ion binding"/>
    <property type="evidence" value="ECO:0007669"/>
    <property type="project" value="UniProtKB-KW"/>
</dbReference>
<dbReference type="GO" id="GO:0030246">
    <property type="term" value="F:carbohydrate binding"/>
    <property type="evidence" value="ECO:0007669"/>
    <property type="project" value="UniProtKB-KW"/>
</dbReference>
<comment type="similarity">
    <text evidence="4">Belongs to the glycosyltransferase 2 family. GalNAc-T subfamily.</text>
</comment>
<evidence type="ECO:0000256" key="3">
    <source>
        <dbReference type="ARBA" id="ARBA00004922"/>
    </source>
</evidence>
<dbReference type="CTD" id="20233241"/>
<keyword evidence="14" id="KW-1015">Disulfide bond</keyword>
<dbReference type="Pfam" id="PF00535">
    <property type="entry name" value="Glycos_transf_2"/>
    <property type="match status" value="1"/>
</dbReference>
<dbReference type="InterPro" id="IPR029044">
    <property type="entry name" value="Nucleotide-diphossugar_trans"/>
</dbReference>
<protein>
    <recommendedName>
        <fullName evidence="16">Glycosyltransferase 2-like domain-containing protein</fullName>
    </recommendedName>
</protein>
<comment type="cofactor">
    <cofactor evidence="1">
        <name>Mn(2+)</name>
        <dbReference type="ChEBI" id="CHEBI:29035"/>
    </cofactor>
</comment>
<dbReference type="Proteomes" id="UP000030746">
    <property type="component" value="Unassembled WGS sequence"/>
</dbReference>
<dbReference type="CDD" id="cd02510">
    <property type="entry name" value="pp-GalNAc-T"/>
    <property type="match status" value="1"/>
</dbReference>
<evidence type="ECO:0000313" key="17">
    <source>
        <dbReference type="EMBL" id="ESO84542.1"/>
    </source>
</evidence>
<evidence type="ECO:0000256" key="4">
    <source>
        <dbReference type="ARBA" id="ARBA00005680"/>
    </source>
</evidence>
<proteinExistence type="inferred from homology"/>
<evidence type="ECO:0000256" key="2">
    <source>
        <dbReference type="ARBA" id="ARBA00004323"/>
    </source>
</evidence>
<keyword evidence="9" id="KW-0430">Lectin</keyword>
<evidence type="ECO:0000256" key="6">
    <source>
        <dbReference type="ARBA" id="ARBA00022679"/>
    </source>
</evidence>
<keyword evidence="7" id="KW-0812">Transmembrane</keyword>
<evidence type="ECO:0000256" key="15">
    <source>
        <dbReference type="ARBA" id="ARBA00023211"/>
    </source>
</evidence>
<keyword evidence="15" id="KW-0464">Manganese</keyword>